<dbReference type="SUPFAM" id="SSF159127">
    <property type="entry name" value="HupF/HypC-like"/>
    <property type="match status" value="1"/>
</dbReference>
<dbReference type="InterPro" id="IPR019812">
    <property type="entry name" value="Hydgase_assmbl_chp_CS"/>
</dbReference>
<accession>A0A059MGU5</accession>
<evidence type="ECO:0000256" key="1">
    <source>
        <dbReference type="ARBA" id="ARBA00006018"/>
    </source>
</evidence>
<dbReference type="GO" id="GO:0005506">
    <property type="term" value="F:iron ion binding"/>
    <property type="evidence" value="ECO:0007669"/>
    <property type="project" value="TreeGrafter"/>
</dbReference>
<reference evidence="3" key="3">
    <citation type="submission" date="2022-09" db="EMBL/GenBank/DDBJ databases">
        <title>The genome sequence of Rhodococcus aetherivorans N1.</title>
        <authorList>
            <person name="Jiang W."/>
        </authorList>
    </citation>
    <scope>NUCLEOTIDE SEQUENCE</scope>
    <source>
        <strain evidence="3">N1</strain>
    </source>
</reference>
<dbReference type="InterPro" id="IPR001109">
    <property type="entry name" value="Hydrogenase_HupF/HypC"/>
</dbReference>
<dbReference type="EMBL" id="CP106982">
    <property type="protein sequence ID" value="UYF93894.1"/>
    <property type="molecule type" value="Genomic_DNA"/>
</dbReference>
<dbReference type="PANTHER" id="PTHR35177">
    <property type="entry name" value="HYDROGENASE MATURATION FACTOR HYBG"/>
    <property type="match status" value="1"/>
</dbReference>
<accession>N1MDY4</accession>
<dbReference type="KEGG" id="rav:AAT18_02890"/>
<evidence type="ECO:0000313" key="3">
    <source>
        <dbReference type="EMBL" id="UYF93894.1"/>
    </source>
</evidence>
<dbReference type="AlphaFoldDB" id="A0A059MGU5"/>
<dbReference type="GO" id="GO:1902670">
    <property type="term" value="F:carbon dioxide binding"/>
    <property type="evidence" value="ECO:0007669"/>
    <property type="project" value="TreeGrafter"/>
</dbReference>
<accession>A0A0F6VGC5</accession>
<organism evidence="3 5">
    <name type="scientific">Rhodococcus aetherivorans</name>
    <dbReference type="NCBI Taxonomy" id="191292"/>
    <lineage>
        <taxon>Bacteria</taxon>
        <taxon>Bacillati</taxon>
        <taxon>Actinomycetota</taxon>
        <taxon>Actinomycetes</taxon>
        <taxon>Mycobacteriales</taxon>
        <taxon>Nocardiaceae</taxon>
        <taxon>Rhodococcus</taxon>
    </lineage>
</organism>
<evidence type="ECO:0000313" key="5">
    <source>
        <dbReference type="Proteomes" id="UP001163947"/>
    </source>
</evidence>
<dbReference type="GO" id="GO:0051604">
    <property type="term" value="P:protein maturation"/>
    <property type="evidence" value="ECO:0007669"/>
    <property type="project" value="TreeGrafter"/>
</dbReference>
<comment type="similarity">
    <text evidence="1">Belongs to the HupF/HypC family.</text>
</comment>
<reference evidence="2 4" key="1">
    <citation type="journal article" date="2018" name="Biodegradation">
        <title>1,4-Dioxane degradation characteristics of Rhodococcus aetherivorans JCM 14343.</title>
        <authorList>
            <person name="Inoue D."/>
            <person name="Tsunoda T."/>
            <person name="Yamamoto N."/>
            <person name="Ike M."/>
            <person name="Sei K."/>
        </authorList>
    </citation>
    <scope>NUCLEOTIDE SEQUENCE [LARGE SCALE GENOMIC DNA]</scope>
    <source>
        <strain evidence="2 4">JCM 14343</strain>
    </source>
</reference>
<dbReference type="PANTHER" id="PTHR35177:SF2">
    <property type="entry name" value="HYDROGENASE MATURATION FACTOR HYBG"/>
    <property type="match status" value="1"/>
</dbReference>
<keyword evidence="4" id="KW-1185">Reference proteome</keyword>
<dbReference type="Gene3D" id="2.30.30.140">
    <property type="match status" value="1"/>
</dbReference>
<gene>
    <name evidence="3" type="ORF">OCS65_26300</name>
    <name evidence="2" type="ORF">RAJCM14343_1288</name>
</gene>
<dbReference type="EMBL" id="BLAH01000039">
    <property type="protein sequence ID" value="GES36039.1"/>
    <property type="molecule type" value="Genomic_DNA"/>
</dbReference>
<protein>
    <submittedName>
        <fullName evidence="2">Hydrogenase assembly chaperone HypC/HupF</fullName>
    </submittedName>
    <submittedName>
        <fullName evidence="3">HypC/HybG/HupF family hydrogenase formation chaperone</fullName>
    </submittedName>
</protein>
<proteinExistence type="inferred from homology"/>
<dbReference type="GeneID" id="83624006"/>
<evidence type="ECO:0000313" key="2">
    <source>
        <dbReference type="EMBL" id="GES36039.1"/>
    </source>
</evidence>
<dbReference type="NCBIfam" id="TIGR00074">
    <property type="entry name" value="hypC_hupF"/>
    <property type="match status" value="1"/>
</dbReference>
<dbReference type="Pfam" id="PF01455">
    <property type="entry name" value="HupF_HypC"/>
    <property type="match status" value="1"/>
</dbReference>
<sequence length="85" mass="9159">MCLGIPGRVIRRLDGYAGQLALVDVAGEERKVNVGMLDDPDLAPGDWIVIHMGFAMDRVDEAGARRAMEGLELMGRPRDEPGAAP</sequence>
<reference evidence="2" key="2">
    <citation type="submission" date="2019-10" db="EMBL/GenBank/DDBJ databases">
        <title>Draft genome sequence of Rhodococcus aetherivorans JCM 14343.</title>
        <authorList>
            <person name="Inoue D."/>
            <person name="Nakazawa M."/>
            <person name="Yamamoto N."/>
            <person name="Sei K."/>
            <person name="Ike M."/>
        </authorList>
    </citation>
    <scope>NUCLEOTIDE SEQUENCE</scope>
    <source>
        <strain evidence="2">JCM 14343</strain>
    </source>
</reference>
<dbReference type="Proteomes" id="UP000325466">
    <property type="component" value="Unassembled WGS sequence"/>
</dbReference>
<dbReference type="PROSITE" id="PS01097">
    <property type="entry name" value="HUPF_HYPC"/>
    <property type="match status" value="1"/>
</dbReference>
<dbReference type="RefSeq" id="WP_006941975.1">
    <property type="nucleotide sequence ID" value="NZ_BAAAYP010000048.1"/>
</dbReference>
<name>A0A059MGU5_9NOCA</name>
<dbReference type="Proteomes" id="UP001163947">
    <property type="component" value="Chromosome"/>
</dbReference>
<evidence type="ECO:0000313" key="4">
    <source>
        <dbReference type="Proteomes" id="UP000325466"/>
    </source>
</evidence>
<dbReference type="PRINTS" id="PR00445">
    <property type="entry name" value="HUPFHYPC"/>
</dbReference>